<protein>
    <submittedName>
        <fullName evidence="2">Uncharacterized protein</fullName>
    </submittedName>
</protein>
<feature type="compositionally biased region" description="Low complexity" evidence="1">
    <location>
        <begin position="7"/>
        <end position="24"/>
    </location>
</feature>
<feature type="region of interest" description="Disordered" evidence="1">
    <location>
        <begin position="267"/>
        <end position="313"/>
    </location>
</feature>
<dbReference type="OrthoDB" id="3800146at2759"/>
<feature type="compositionally biased region" description="Basic and acidic residues" evidence="1">
    <location>
        <begin position="267"/>
        <end position="280"/>
    </location>
</feature>
<reference evidence="2" key="1">
    <citation type="journal article" date="2020" name="Stud. Mycol.">
        <title>101 Dothideomycetes genomes: a test case for predicting lifestyles and emergence of pathogens.</title>
        <authorList>
            <person name="Haridas S."/>
            <person name="Albert R."/>
            <person name="Binder M."/>
            <person name="Bloem J."/>
            <person name="Labutti K."/>
            <person name="Salamov A."/>
            <person name="Andreopoulos B."/>
            <person name="Baker S."/>
            <person name="Barry K."/>
            <person name="Bills G."/>
            <person name="Bluhm B."/>
            <person name="Cannon C."/>
            <person name="Castanera R."/>
            <person name="Culley D."/>
            <person name="Daum C."/>
            <person name="Ezra D."/>
            <person name="Gonzalez J."/>
            <person name="Henrissat B."/>
            <person name="Kuo A."/>
            <person name="Liang C."/>
            <person name="Lipzen A."/>
            <person name="Lutzoni F."/>
            <person name="Magnuson J."/>
            <person name="Mondo S."/>
            <person name="Nolan M."/>
            <person name="Ohm R."/>
            <person name="Pangilinan J."/>
            <person name="Park H.-J."/>
            <person name="Ramirez L."/>
            <person name="Alfaro M."/>
            <person name="Sun H."/>
            <person name="Tritt A."/>
            <person name="Yoshinaga Y."/>
            <person name="Zwiers L.-H."/>
            <person name="Turgeon B."/>
            <person name="Goodwin S."/>
            <person name="Spatafora J."/>
            <person name="Crous P."/>
            <person name="Grigoriev I."/>
        </authorList>
    </citation>
    <scope>NUCLEOTIDE SEQUENCE</scope>
    <source>
        <strain evidence="2">CBS 473.64</strain>
    </source>
</reference>
<accession>A0A6A6S1P6</accession>
<sequence>MSPSTPPYHETTIPPTTITSPSIPGRGTSPTNRRKRTAEAFGEDTGDHNVDAINMHGTLEDEYKPALKVAKTKANKDGKTRIQKKDRMPLPRVEPWGGAELDKHIKAEQRFFAAKSNQPGNLVKFLRKSSAFEKPMHFKSNAVGTQKVSIMPKGSGFPILAKPYQKREILEDVKNVDKVLALEKHPMKPTLELKTTTKETNSNVEILSLPPSMKIIRVTNKMKGAGGETASLDDIRKKPTWFPHIKIMVEKDSRGCTVAHREKIEPERLEDLRNEHMKREKASKKATRGHGRKNTAQLEYLPKKKRGVAKCSE</sequence>
<evidence type="ECO:0000313" key="2">
    <source>
        <dbReference type="EMBL" id="KAF2641739.1"/>
    </source>
</evidence>
<evidence type="ECO:0000313" key="3">
    <source>
        <dbReference type="Proteomes" id="UP000799753"/>
    </source>
</evidence>
<dbReference type="EMBL" id="MU006782">
    <property type="protein sequence ID" value="KAF2641739.1"/>
    <property type="molecule type" value="Genomic_DNA"/>
</dbReference>
<proteinExistence type="predicted"/>
<keyword evidence="3" id="KW-1185">Reference proteome</keyword>
<dbReference type="Proteomes" id="UP000799753">
    <property type="component" value="Unassembled WGS sequence"/>
</dbReference>
<gene>
    <name evidence="2" type="ORF">P280DRAFT_516759</name>
</gene>
<dbReference type="AlphaFoldDB" id="A0A6A6S1P6"/>
<feature type="compositionally biased region" description="Basic residues" evidence="1">
    <location>
        <begin position="281"/>
        <end position="293"/>
    </location>
</feature>
<name>A0A6A6S1P6_9PLEO</name>
<evidence type="ECO:0000256" key="1">
    <source>
        <dbReference type="SAM" id="MobiDB-lite"/>
    </source>
</evidence>
<feature type="region of interest" description="Disordered" evidence="1">
    <location>
        <begin position="1"/>
        <end position="49"/>
    </location>
</feature>
<organism evidence="2 3">
    <name type="scientific">Massarina eburnea CBS 473.64</name>
    <dbReference type="NCBI Taxonomy" id="1395130"/>
    <lineage>
        <taxon>Eukaryota</taxon>
        <taxon>Fungi</taxon>
        <taxon>Dikarya</taxon>
        <taxon>Ascomycota</taxon>
        <taxon>Pezizomycotina</taxon>
        <taxon>Dothideomycetes</taxon>
        <taxon>Pleosporomycetidae</taxon>
        <taxon>Pleosporales</taxon>
        <taxon>Massarineae</taxon>
        <taxon>Massarinaceae</taxon>
        <taxon>Massarina</taxon>
    </lineage>
</organism>
<feature type="compositionally biased region" description="Basic residues" evidence="1">
    <location>
        <begin position="303"/>
        <end position="313"/>
    </location>
</feature>